<dbReference type="Pfam" id="PF24883">
    <property type="entry name" value="NPHP3_N"/>
    <property type="match status" value="1"/>
</dbReference>
<reference evidence="3 5" key="1">
    <citation type="journal article" date="2020" name="Stud. Mycol.">
        <title>101 Dothideomycetes genomes: a test case for predicting lifestyles and emergence of pathogens.</title>
        <authorList>
            <person name="Haridas S."/>
            <person name="Albert R."/>
            <person name="Binder M."/>
            <person name="Bloem J."/>
            <person name="Labutti K."/>
            <person name="Salamov A."/>
            <person name="Andreopoulos B."/>
            <person name="Baker S."/>
            <person name="Barry K."/>
            <person name="Bills G."/>
            <person name="Bluhm B."/>
            <person name="Cannon C."/>
            <person name="Castanera R."/>
            <person name="Culley D."/>
            <person name="Daum C."/>
            <person name="Ezra D."/>
            <person name="Gonzalez J."/>
            <person name="Henrissat B."/>
            <person name="Kuo A."/>
            <person name="Liang C."/>
            <person name="Lipzen A."/>
            <person name="Lutzoni F."/>
            <person name="Magnuson J."/>
            <person name="Mondo S."/>
            <person name="Nolan M."/>
            <person name="Ohm R."/>
            <person name="Pangilinan J."/>
            <person name="Park H.-J."/>
            <person name="Ramirez L."/>
            <person name="Alfaro M."/>
            <person name="Sun H."/>
            <person name="Tritt A."/>
            <person name="Yoshinaga Y."/>
            <person name="Zwiers L.-H."/>
            <person name="Turgeon B."/>
            <person name="Goodwin S."/>
            <person name="Spatafora J."/>
            <person name="Crous P."/>
            <person name="Grigoriev I."/>
        </authorList>
    </citation>
    <scope>NUCLEOTIDE SEQUENCE</scope>
    <source>
        <strain evidence="3 5">CBS 304.34</strain>
    </source>
</reference>
<evidence type="ECO:0000313" key="3">
    <source>
        <dbReference type="EMBL" id="KAF2810709.1"/>
    </source>
</evidence>
<reference evidence="5" key="3">
    <citation type="submission" date="2025-04" db="UniProtKB">
        <authorList>
            <consortium name="RefSeq"/>
        </authorList>
    </citation>
    <scope>IDENTIFICATION</scope>
    <source>
        <strain evidence="5">CBS 304.34</strain>
    </source>
</reference>
<proteinExistence type="predicted"/>
<organism evidence="3">
    <name type="scientific">Mytilinidion resinicola</name>
    <dbReference type="NCBI Taxonomy" id="574789"/>
    <lineage>
        <taxon>Eukaryota</taxon>
        <taxon>Fungi</taxon>
        <taxon>Dikarya</taxon>
        <taxon>Ascomycota</taxon>
        <taxon>Pezizomycotina</taxon>
        <taxon>Dothideomycetes</taxon>
        <taxon>Pleosporomycetidae</taxon>
        <taxon>Mytilinidiales</taxon>
        <taxon>Mytilinidiaceae</taxon>
        <taxon>Mytilinidion</taxon>
    </lineage>
</organism>
<reference evidence="5" key="2">
    <citation type="submission" date="2020-04" db="EMBL/GenBank/DDBJ databases">
        <authorList>
            <consortium name="NCBI Genome Project"/>
        </authorList>
    </citation>
    <scope>NUCLEOTIDE SEQUENCE</scope>
    <source>
        <strain evidence="5">CBS 304.34</strain>
    </source>
</reference>
<dbReference type="Gene3D" id="3.40.50.300">
    <property type="entry name" value="P-loop containing nucleotide triphosphate hydrolases"/>
    <property type="match status" value="1"/>
</dbReference>
<feature type="domain" description="Nephrocystin 3-like N-terminal" evidence="2">
    <location>
        <begin position="166"/>
        <end position="322"/>
    </location>
</feature>
<dbReference type="PANTHER" id="PTHR10039">
    <property type="entry name" value="AMELOGENIN"/>
    <property type="match status" value="1"/>
</dbReference>
<evidence type="ECO:0000259" key="2">
    <source>
        <dbReference type="Pfam" id="PF24883"/>
    </source>
</evidence>
<dbReference type="PANTHER" id="PTHR10039:SF14">
    <property type="entry name" value="NACHT DOMAIN-CONTAINING PROTEIN"/>
    <property type="match status" value="1"/>
</dbReference>
<dbReference type="InterPro" id="IPR056884">
    <property type="entry name" value="NPHP3-like_N"/>
</dbReference>
<keyword evidence="4" id="KW-1185">Reference proteome</keyword>
<dbReference type="InterPro" id="IPR027417">
    <property type="entry name" value="P-loop_NTPase"/>
</dbReference>
<gene>
    <name evidence="3 5" type="ORF">BDZ99DRAFT_519396</name>
</gene>
<evidence type="ECO:0000313" key="4">
    <source>
        <dbReference type="Proteomes" id="UP000504636"/>
    </source>
</evidence>
<dbReference type="AlphaFoldDB" id="A0A6A6YQB7"/>
<name>A0A6A6YQB7_9PEZI</name>
<evidence type="ECO:0000313" key="5">
    <source>
        <dbReference type="RefSeq" id="XP_033577673.1"/>
    </source>
</evidence>
<dbReference type="EMBL" id="MU003699">
    <property type="protein sequence ID" value="KAF2810709.1"/>
    <property type="molecule type" value="Genomic_DNA"/>
</dbReference>
<keyword evidence="1" id="KW-0677">Repeat</keyword>
<accession>A0A6A6YQB7</accession>
<sequence length="577" mass="66837">MFQYDALVKLWETYSLEPSPRLKSSLVQIYVELFRFLKTVVRIFTRENNSNRHKLLVAAKLGWRPFDARFQEFRDHLLIHRDIIEKEILLVTVDKTLKLGATVTGSLLLNGEDKRLLREAVARMEECCKASGDRHKDEAFSRALDWLSATDFDLEFEIASQKRTPNTARWLFETGRFHEWVSTQSTRPPRRPGQFDDNVLWVHGNPGCCKTILAYSSIEELKTRGAVSYFFFRLDEKGKNGAFDAYRALLSQNLSPQKNNANLLDKFLFIMHEPTGGRQVSSRKRLLELLEICLSLRKSTAPYIVLDGIDECQQNKSDIRIYLDNEFPKLKRKFSQDTNLTKLVNHLVKGADGMFLWAFLMIAYLNGASSLTPSQRVGIILNITFPERLEDMYQRIMTRIRSRYEDDRKFTRFIITWLLYSRVALTTNAMKDSVAIWSVEAFELLNQAYQKDEARGFRFIHQSVKEFILASSGNNPLYTTPIDAHYTIFRVCLEYIMTRFPDRSLSGRVGEDACPNEVIDKLPLSQYAARNWMSHLCNVKMSKSKNKSHTECLSTEHWSHLLALLLGFLSENAILKT</sequence>
<protein>
    <recommendedName>
        <fullName evidence="2">Nephrocystin 3-like N-terminal domain-containing protein</fullName>
    </recommendedName>
</protein>
<evidence type="ECO:0000256" key="1">
    <source>
        <dbReference type="ARBA" id="ARBA00022737"/>
    </source>
</evidence>
<dbReference type="OrthoDB" id="5389400at2759"/>
<dbReference type="GeneID" id="54466303"/>
<dbReference type="Proteomes" id="UP000504636">
    <property type="component" value="Unplaced"/>
</dbReference>
<dbReference type="RefSeq" id="XP_033577673.1">
    <property type="nucleotide sequence ID" value="XM_033725410.1"/>
</dbReference>